<sequence length="653" mass="71932">MSNKNSNSSATTLSAPYLVIDNGSETEVFLTPVASRSNTIIRSTSPDAHASGNDSPLSTSGEILPAEGGRRNLQRSVIDAGASSGTEIPSTDALRLDKTARSKDHNGKRVVTLSPAQASLRAHRPSAHRTSSSSRVELRSRYHDPSFTCVALQQELVARTRLRRKGPLSNEQTSSGTRASRPSDRKELENLGPSCRSSMESVTRSSPDLRRDFDQLRTYNTDTPLKTCLKKKAQSNPTSPPSENNETFNKSSTRRTLRRVKTVDFEKATKFTRSSPPLELTPKMVAQATTDCTHIFKTDTQARMASLCPGTKASRKSGLANPATTRTDVHVIAIAPSWKADPRDDLNAVDPATPTMQVVESGNRRYEVVWDDVPSEHKIRTHRRRSSACHSLRAVSFTAFRDLHRVNSKLTDWSESWNAPSSTFKPTIVVFPDDDGRTQPLGCAMEGSDDLHVPAPPNSQRTSAGPSRFPSRPASAPMTRNVSAEQLRPGDAFHDVPQQEWSTQLNQSLVVPDPDAQPSRLFGSDRRIGNIQSARKLSNLDDIDVNFRGHRDSVALAHSRLVLSSDFADVVLTRRMSYLGEEKHSLARKYVVNGQPSGKKKMQQLDAQLDVLDAVSETGVRKGTSGPCLDRKSIDEYIEAQARRKQKHICIVD</sequence>
<feature type="region of interest" description="Disordered" evidence="1">
    <location>
        <begin position="444"/>
        <end position="481"/>
    </location>
</feature>
<proteinExistence type="predicted"/>
<feature type="compositionally biased region" description="Polar residues" evidence="1">
    <location>
        <begin position="169"/>
        <end position="180"/>
    </location>
</feature>
<protein>
    <submittedName>
        <fullName evidence="2">Uncharacterized protein</fullName>
    </submittedName>
</protein>
<organism evidence="2 3">
    <name type="scientific">Setomelanomma holmii</name>
    <dbReference type="NCBI Taxonomy" id="210430"/>
    <lineage>
        <taxon>Eukaryota</taxon>
        <taxon>Fungi</taxon>
        <taxon>Dikarya</taxon>
        <taxon>Ascomycota</taxon>
        <taxon>Pezizomycotina</taxon>
        <taxon>Dothideomycetes</taxon>
        <taxon>Pleosporomycetidae</taxon>
        <taxon>Pleosporales</taxon>
        <taxon>Pleosporineae</taxon>
        <taxon>Phaeosphaeriaceae</taxon>
        <taxon>Setomelanomma</taxon>
    </lineage>
</organism>
<feature type="compositionally biased region" description="Polar residues" evidence="1">
    <location>
        <begin position="42"/>
        <end position="61"/>
    </location>
</feature>
<evidence type="ECO:0000313" key="2">
    <source>
        <dbReference type="EMBL" id="KAF2027420.1"/>
    </source>
</evidence>
<dbReference type="EMBL" id="ML978227">
    <property type="protein sequence ID" value="KAF2027420.1"/>
    <property type="molecule type" value="Genomic_DNA"/>
</dbReference>
<evidence type="ECO:0000256" key="1">
    <source>
        <dbReference type="SAM" id="MobiDB-lite"/>
    </source>
</evidence>
<feature type="compositionally biased region" description="Basic and acidic residues" evidence="1">
    <location>
        <begin position="94"/>
        <end position="107"/>
    </location>
</feature>
<comment type="caution">
    <text evidence="2">The sequence shown here is derived from an EMBL/GenBank/DDBJ whole genome shotgun (WGS) entry which is preliminary data.</text>
</comment>
<reference evidence="2" key="1">
    <citation type="journal article" date="2020" name="Stud. Mycol.">
        <title>101 Dothideomycetes genomes: a test case for predicting lifestyles and emergence of pathogens.</title>
        <authorList>
            <person name="Haridas S."/>
            <person name="Albert R."/>
            <person name="Binder M."/>
            <person name="Bloem J."/>
            <person name="Labutti K."/>
            <person name="Salamov A."/>
            <person name="Andreopoulos B."/>
            <person name="Baker S."/>
            <person name="Barry K."/>
            <person name="Bills G."/>
            <person name="Bluhm B."/>
            <person name="Cannon C."/>
            <person name="Castanera R."/>
            <person name="Culley D."/>
            <person name="Daum C."/>
            <person name="Ezra D."/>
            <person name="Gonzalez J."/>
            <person name="Henrissat B."/>
            <person name="Kuo A."/>
            <person name="Liang C."/>
            <person name="Lipzen A."/>
            <person name="Lutzoni F."/>
            <person name="Magnuson J."/>
            <person name="Mondo S."/>
            <person name="Nolan M."/>
            <person name="Ohm R."/>
            <person name="Pangilinan J."/>
            <person name="Park H.-J."/>
            <person name="Ramirez L."/>
            <person name="Alfaro M."/>
            <person name="Sun H."/>
            <person name="Tritt A."/>
            <person name="Yoshinaga Y."/>
            <person name="Zwiers L.-H."/>
            <person name="Turgeon B."/>
            <person name="Goodwin S."/>
            <person name="Spatafora J."/>
            <person name="Crous P."/>
            <person name="Grigoriev I."/>
        </authorList>
    </citation>
    <scope>NUCLEOTIDE SEQUENCE</scope>
    <source>
        <strain evidence="2">CBS 110217</strain>
    </source>
</reference>
<dbReference type="OrthoDB" id="3944862at2759"/>
<gene>
    <name evidence="2" type="ORF">EK21DRAFT_91582</name>
</gene>
<feature type="compositionally biased region" description="Polar residues" evidence="1">
    <location>
        <begin position="195"/>
        <end position="206"/>
    </location>
</feature>
<keyword evidence="3" id="KW-1185">Reference proteome</keyword>
<feature type="compositionally biased region" description="Low complexity" evidence="1">
    <location>
        <begin position="463"/>
        <end position="477"/>
    </location>
</feature>
<dbReference type="Proteomes" id="UP000799777">
    <property type="component" value="Unassembled WGS sequence"/>
</dbReference>
<accession>A0A9P4LJP2</accession>
<dbReference type="AlphaFoldDB" id="A0A9P4LJP2"/>
<feature type="region of interest" description="Disordered" evidence="1">
    <location>
        <begin position="42"/>
        <end position="139"/>
    </location>
</feature>
<feature type="compositionally biased region" description="Polar residues" evidence="1">
    <location>
        <begin position="234"/>
        <end position="251"/>
    </location>
</feature>
<evidence type="ECO:0000313" key="3">
    <source>
        <dbReference type="Proteomes" id="UP000799777"/>
    </source>
</evidence>
<name>A0A9P4LJP2_9PLEO</name>
<feature type="region of interest" description="Disordered" evidence="1">
    <location>
        <begin position="161"/>
        <end position="259"/>
    </location>
</feature>